<dbReference type="Proteomes" id="UP001108025">
    <property type="component" value="Unassembled WGS sequence"/>
</dbReference>
<feature type="transmembrane region" description="Helical" evidence="1">
    <location>
        <begin position="51"/>
        <end position="75"/>
    </location>
</feature>
<name>A0A9Q3V4M8_9FLAO</name>
<sequence>MKKQIAKIIGSGLLISFLVGSLFMIGFLIIIDIQTPNHYEDGRPKMNCFGGLQYGIAIGIQILIAFINLFAFLILFKQIRKNKYLVFITFFAGYFLYLLLIFASLSEFSNEEYVIIIPWVNFLVWIFYYFKLIKLINKNQ</sequence>
<accession>A0A9Q3V4M8</accession>
<feature type="transmembrane region" description="Helical" evidence="1">
    <location>
        <begin position="112"/>
        <end position="130"/>
    </location>
</feature>
<keyword evidence="1" id="KW-0472">Membrane</keyword>
<evidence type="ECO:0000256" key="1">
    <source>
        <dbReference type="SAM" id="Phobius"/>
    </source>
</evidence>
<keyword evidence="3" id="KW-1185">Reference proteome</keyword>
<keyword evidence="1" id="KW-0812">Transmembrane</keyword>
<proteinExistence type="predicted"/>
<comment type="caution">
    <text evidence="2">The sequence shown here is derived from an EMBL/GenBank/DDBJ whole genome shotgun (WGS) entry which is preliminary data.</text>
</comment>
<evidence type="ECO:0000313" key="3">
    <source>
        <dbReference type="Proteomes" id="UP001108025"/>
    </source>
</evidence>
<keyword evidence="1" id="KW-1133">Transmembrane helix</keyword>
<dbReference type="AlphaFoldDB" id="A0A9Q3V4M8"/>
<evidence type="ECO:0000313" key="2">
    <source>
        <dbReference type="EMBL" id="MCD1118297.1"/>
    </source>
</evidence>
<dbReference type="RefSeq" id="WP_230671002.1">
    <property type="nucleotide sequence ID" value="NZ_JAJNAY010000002.1"/>
</dbReference>
<organism evidence="2 3">
    <name type="scientific">Chryseobacterium turcicum</name>
    <dbReference type="NCBI Taxonomy" id="2898076"/>
    <lineage>
        <taxon>Bacteria</taxon>
        <taxon>Pseudomonadati</taxon>
        <taxon>Bacteroidota</taxon>
        <taxon>Flavobacteriia</taxon>
        <taxon>Flavobacteriales</taxon>
        <taxon>Weeksellaceae</taxon>
        <taxon>Chryseobacterium group</taxon>
        <taxon>Chryseobacterium</taxon>
    </lineage>
</organism>
<protein>
    <submittedName>
        <fullName evidence="2">Uncharacterized protein</fullName>
    </submittedName>
</protein>
<gene>
    <name evidence="2" type="ORF">LO744_15680</name>
</gene>
<feature type="transmembrane region" description="Helical" evidence="1">
    <location>
        <begin position="84"/>
        <end position="106"/>
    </location>
</feature>
<feature type="transmembrane region" description="Helical" evidence="1">
    <location>
        <begin position="12"/>
        <end position="31"/>
    </location>
</feature>
<dbReference type="EMBL" id="JAJNAY010000002">
    <property type="protein sequence ID" value="MCD1118297.1"/>
    <property type="molecule type" value="Genomic_DNA"/>
</dbReference>
<reference evidence="2" key="1">
    <citation type="submission" date="2021-11" db="EMBL/GenBank/DDBJ databases">
        <title>Description of novel Chryseobacterium species.</title>
        <authorList>
            <person name="Saticioglu I.B."/>
            <person name="Ay H."/>
            <person name="Altun S."/>
            <person name="Duman M."/>
        </authorList>
    </citation>
    <scope>NUCLEOTIDE SEQUENCE</scope>
    <source>
        <strain evidence="2">C-17</strain>
    </source>
</reference>